<name>X1UGZ1_9ZZZZ</name>
<dbReference type="AlphaFoldDB" id="X1UGZ1"/>
<dbReference type="EMBL" id="BARW01042894">
    <property type="protein sequence ID" value="GAJ16804.1"/>
    <property type="molecule type" value="Genomic_DNA"/>
</dbReference>
<feature type="non-terminal residue" evidence="1">
    <location>
        <position position="1"/>
    </location>
</feature>
<feature type="non-terminal residue" evidence="1">
    <location>
        <position position="49"/>
    </location>
</feature>
<protein>
    <submittedName>
        <fullName evidence="1">Uncharacterized protein</fullName>
    </submittedName>
</protein>
<accession>X1UGZ1</accession>
<gene>
    <name evidence="1" type="ORF">S12H4_63246</name>
</gene>
<organism evidence="1">
    <name type="scientific">marine sediment metagenome</name>
    <dbReference type="NCBI Taxonomy" id="412755"/>
    <lineage>
        <taxon>unclassified sequences</taxon>
        <taxon>metagenomes</taxon>
        <taxon>ecological metagenomes</taxon>
    </lineage>
</organism>
<reference evidence="1" key="1">
    <citation type="journal article" date="2014" name="Front. Microbiol.">
        <title>High frequency of phylogenetically diverse reductive dehalogenase-homologous genes in deep subseafloor sedimentary metagenomes.</title>
        <authorList>
            <person name="Kawai M."/>
            <person name="Futagami T."/>
            <person name="Toyoda A."/>
            <person name="Takaki Y."/>
            <person name="Nishi S."/>
            <person name="Hori S."/>
            <person name="Arai W."/>
            <person name="Tsubouchi T."/>
            <person name="Morono Y."/>
            <person name="Uchiyama I."/>
            <person name="Ito T."/>
            <person name="Fujiyama A."/>
            <person name="Inagaki F."/>
            <person name="Takami H."/>
        </authorList>
    </citation>
    <scope>NUCLEOTIDE SEQUENCE</scope>
    <source>
        <strain evidence="1">Expedition CK06-06</strain>
    </source>
</reference>
<sequence>LKIDEIDTWIMKFDTIIKPYTSITVNLKKTLANIVSEVFRRKEEYVNYL</sequence>
<proteinExistence type="predicted"/>
<comment type="caution">
    <text evidence="1">The sequence shown here is derived from an EMBL/GenBank/DDBJ whole genome shotgun (WGS) entry which is preliminary data.</text>
</comment>
<evidence type="ECO:0000313" key="1">
    <source>
        <dbReference type="EMBL" id="GAJ16804.1"/>
    </source>
</evidence>